<dbReference type="EMBL" id="CAXIEN010000119">
    <property type="protein sequence ID" value="CAL1279134.1"/>
    <property type="molecule type" value="Genomic_DNA"/>
</dbReference>
<keyword evidence="2" id="KW-1185">Reference proteome</keyword>
<reference evidence="1 2" key="1">
    <citation type="submission" date="2024-04" db="EMBL/GenBank/DDBJ databases">
        <authorList>
            <person name="Rising A."/>
            <person name="Reimegard J."/>
            <person name="Sonavane S."/>
            <person name="Akerstrom W."/>
            <person name="Nylinder S."/>
            <person name="Hedman E."/>
            <person name="Kallberg Y."/>
        </authorList>
    </citation>
    <scope>NUCLEOTIDE SEQUENCE [LARGE SCALE GENOMIC DNA]</scope>
</reference>
<sequence length="60" mass="6894">EPSILLFTNSSSIFSTFKAPAQFVKFLRGDLASGGFWKFQPRLTLHPDHCFKDPYLFPPF</sequence>
<gene>
    <name evidence="1" type="ORF">LARSCL_LOCUS10168</name>
</gene>
<evidence type="ECO:0000313" key="2">
    <source>
        <dbReference type="Proteomes" id="UP001497382"/>
    </source>
</evidence>
<dbReference type="Proteomes" id="UP001497382">
    <property type="component" value="Unassembled WGS sequence"/>
</dbReference>
<protein>
    <submittedName>
        <fullName evidence="1">Uncharacterized protein</fullName>
    </submittedName>
</protein>
<proteinExistence type="predicted"/>
<feature type="non-terminal residue" evidence="1">
    <location>
        <position position="1"/>
    </location>
</feature>
<name>A0AAV2A6X3_9ARAC</name>
<accession>A0AAV2A6X3</accession>
<evidence type="ECO:0000313" key="1">
    <source>
        <dbReference type="EMBL" id="CAL1279134.1"/>
    </source>
</evidence>
<dbReference type="AlphaFoldDB" id="A0AAV2A6X3"/>
<organism evidence="1 2">
    <name type="scientific">Larinioides sclopetarius</name>
    <dbReference type="NCBI Taxonomy" id="280406"/>
    <lineage>
        <taxon>Eukaryota</taxon>
        <taxon>Metazoa</taxon>
        <taxon>Ecdysozoa</taxon>
        <taxon>Arthropoda</taxon>
        <taxon>Chelicerata</taxon>
        <taxon>Arachnida</taxon>
        <taxon>Araneae</taxon>
        <taxon>Araneomorphae</taxon>
        <taxon>Entelegynae</taxon>
        <taxon>Araneoidea</taxon>
        <taxon>Araneidae</taxon>
        <taxon>Larinioides</taxon>
    </lineage>
</organism>
<comment type="caution">
    <text evidence="1">The sequence shown here is derived from an EMBL/GenBank/DDBJ whole genome shotgun (WGS) entry which is preliminary data.</text>
</comment>